<organism evidence="1 2">
    <name type="scientific">Polystyrenella longa</name>
    <dbReference type="NCBI Taxonomy" id="2528007"/>
    <lineage>
        <taxon>Bacteria</taxon>
        <taxon>Pseudomonadati</taxon>
        <taxon>Planctomycetota</taxon>
        <taxon>Planctomycetia</taxon>
        <taxon>Planctomycetales</taxon>
        <taxon>Planctomycetaceae</taxon>
        <taxon>Polystyrenella</taxon>
    </lineage>
</organism>
<dbReference type="KEGG" id="plon:Pla110_41030"/>
<dbReference type="EMBL" id="CP036281">
    <property type="protein sequence ID" value="QDU82348.1"/>
    <property type="molecule type" value="Genomic_DNA"/>
</dbReference>
<protein>
    <submittedName>
        <fullName evidence="1">Uncharacterized protein</fullName>
    </submittedName>
</protein>
<sequence length="153" mass="16763">MFHSILTILTTAVVGLNAILGCCCHSFCLQCPTENGAHNLISCVGEACCAVICGEDEENSESSLHVRAGSSFPPCDHSPKGCDDEKCNFVSILRSDRMEEGRLFSTWCKSLDLVSNLNASTGYPTQFEIAYSSIHEWSVPVAENRSILQVWRL</sequence>
<reference evidence="1 2" key="1">
    <citation type="submission" date="2019-02" db="EMBL/GenBank/DDBJ databases">
        <title>Deep-cultivation of Planctomycetes and their phenomic and genomic characterization uncovers novel biology.</title>
        <authorList>
            <person name="Wiegand S."/>
            <person name="Jogler M."/>
            <person name="Boedeker C."/>
            <person name="Pinto D."/>
            <person name="Vollmers J."/>
            <person name="Rivas-Marin E."/>
            <person name="Kohn T."/>
            <person name="Peeters S.H."/>
            <person name="Heuer A."/>
            <person name="Rast P."/>
            <person name="Oberbeckmann S."/>
            <person name="Bunk B."/>
            <person name="Jeske O."/>
            <person name="Meyerdierks A."/>
            <person name="Storesund J.E."/>
            <person name="Kallscheuer N."/>
            <person name="Luecker S."/>
            <person name="Lage O.M."/>
            <person name="Pohl T."/>
            <person name="Merkel B.J."/>
            <person name="Hornburger P."/>
            <person name="Mueller R.-W."/>
            <person name="Bruemmer F."/>
            <person name="Labrenz M."/>
            <person name="Spormann A.M."/>
            <person name="Op den Camp H."/>
            <person name="Overmann J."/>
            <person name="Amann R."/>
            <person name="Jetten M.S.M."/>
            <person name="Mascher T."/>
            <person name="Medema M.H."/>
            <person name="Devos D.P."/>
            <person name="Kaster A.-K."/>
            <person name="Ovreas L."/>
            <person name="Rohde M."/>
            <person name="Galperin M.Y."/>
            <person name="Jogler C."/>
        </authorList>
    </citation>
    <scope>NUCLEOTIDE SEQUENCE [LARGE SCALE GENOMIC DNA]</scope>
    <source>
        <strain evidence="1 2">Pla110</strain>
    </source>
</reference>
<name>A0A518CSZ1_9PLAN</name>
<keyword evidence="2" id="KW-1185">Reference proteome</keyword>
<gene>
    <name evidence="1" type="ORF">Pla110_41030</name>
</gene>
<proteinExistence type="predicted"/>
<accession>A0A518CSZ1</accession>
<evidence type="ECO:0000313" key="1">
    <source>
        <dbReference type="EMBL" id="QDU82348.1"/>
    </source>
</evidence>
<dbReference type="Proteomes" id="UP000317178">
    <property type="component" value="Chromosome"/>
</dbReference>
<evidence type="ECO:0000313" key="2">
    <source>
        <dbReference type="Proteomes" id="UP000317178"/>
    </source>
</evidence>
<dbReference type="AlphaFoldDB" id="A0A518CSZ1"/>